<sequence>LPNPPRSNWLNVGNADPQLQAASCKEIIDLPLVSAYNQAFLETITEEGSEFEPSEDGSFSWGNHADSYQVEILSNDSVHKNQGLGLDQQMIGDLECPVDYIDVSDICLSLRGPLGSDRIAGSRDIEQSSTDLCEVDRKTPHPQEQNSKPSYCETLGTDSASDQLDRRSFYDYGCDDEDEDVEDDEDLFGPPGVNERPATRKSHPINPSNHSALQDRTHLYNMPYETASSILDDIMKLDMDGSRYVWSDTCQSPHSTKQDHTFSKSNNHVLGRDIFEPWDLPYIDSDAFAGEPWAATYGSALETFLQRPKKASLDEITLTSIERFV</sequence>
<dbReference type="EMBL" id="KV892175">
    <property type="protein sequence ID" value="OON21329.1"/>
    <property type="molecule type" value="Genomic_DNA"/>
</dbReference>
<feature type="non-terminal residue" evidence="2">
    <location>
        <position position="1"/>
    </location>
</feature>
<evidence type="ECO:0000313" key="3">
    <source>
        <dbReference type="Proteomes" id="UP000243686"/>
    </source>
</evidence>
<proteinExistence type="predicted"/>
<organism evidence="2 3">
    <name type="scientific">Opisthorchis viverrini</name>
    <name type="common">Southeast Asian liver fluke</name>
    <dbReference type="NCBI Taxonomy" id="6198"/>
    <lineage>
        <taxon>Eukaryota</taxon>
        <taxon>Metazoa</taxon>
        <taxon>Spiralia</taxon>
        <taxon>Lophotrochozoa</taxon>
        <taxon>Platyhelminthes</taxon>
        <taxon>Trematoda</taxon>
        <taxon>Digenea</taxon>
        <taxon>Opisthorchiida</taxon>
        <taxon>Opisthorchiata</taxon>
        <taxon>Opisthorchiidae</taxon>
        <taxon>Opisthorchis</taxon>
    </lineage>
</organism>
<gene>
    <name evidence="2" type="ORF">X801_02774</name>
</gene>
<feature type="compositionally biased region" description="Acidic residues" evidence="1">
    <location>
        <begin position="173"/>
        <end position="187"/>
    </location>
</feature>
<accession>A0A1S8X3M2</accession>
<evidence type="ECO:0000313" key="2">
    <source>
        <dbReference type="EMBL" id="OON21329.1"/>
    </source>
</evidence>
<feature type="non-terminal residue" evidence="2">
    <location>
        <position position="325"/>
    </location>
</feature>
<protein>
    <submittedName>
        <fullName evidence="2">Uncharacterized protein</fullName>
    </submittedName>
</protein>
<dbReference type="AlphaFoldDB" id="A0A1S8X3M2"/>
<name>A0A1S8X3M2_OPIVI</name>
<evidence type="ECO:0000256" key="1">
    <source>
        <dbReference type="SAM" id="MobiDB-lite"/>
    </source>
</evidence>
<dbReference type="Proteomes" id="UP000243686">
    <property type="component" value="Unassembled WGS sequence"/>
</dbReference>
<reference evidence="2 3" key="1">
    <citation type="submission" date="2015-03" db="EMBL/GenBank/DDBJ databases">
        <title>Draft genome of the nematode, Opisthorchis viverrini.</title>
        <authorList>
            <person name="Mitreva M."/>
        </authorList>
    </citation>
    <scope>NUCLEOTIDE SEQUENCE [LARGE SCALE GENOMIC DNA]</scope>
    <source>
        <strain evidence="2">Khon Kaen</strain>
    </source>
</reference>
<feature type="region of interest" description="Disordered" evidence="1">
    <location>
        <begin position="118"/>
        <end position="211"/>
    </location>
</feature>
<keyword evidence="3" id="KW-1185">Reference proteome</keyword>